<dbReference type="GO" id="GO:0016020">
    <property type="term" value="C:membrane"/>
    <property type="evidence" value="ECO:0007669"/>
    <property type="project" value="InterPro"/>
</dbReference>
<dbReference type="CDD" id="cd13401">
    <property type="entry name" value="Slt70-like"/>
    <property type="match status" value="1"/>
</dbReference>
<keyword evidence="6" id="KW-1185">Reference proteome</keyword>
<dbReference type="Pfam" id="PF01464">
    <property type="entry name" value="SLT"/>
    <property type="match status" value="1"/>
</dbReference>
<evidence type="ECO:0000256" key="1">
    <source>
        <dbReference type="ARBA" id="ARBA00007734"/>
    </source>
</evidence>
<dbReference type="InterPro" id="IPR011990">
    <property type="entry name" value="TPR-like_helical_dom_sf"/>
</dbReference>
<feature type="region of interest" description="Disordered" evidence="2">
    <location>
        <begin position="515"/>
        <end position="546"/>
    </location>
</feature>
<feature type="signal peptide" evidence="3">
    <location>
        <begin position="1"/>
        <end position="31"/>
    </location>
</feature>
<accession>A0A7K3NGS4</accession>
<feature type="domain" description="Transglycosylase SLT" evidence="4">
    <location>
        <begin position="636"/>
        <end position="745"/>
    </location>
</feature>
<dbReference type="Gene3D" id="1.10.530.10">
    <property type="match status" value="1"/>
</dbReference>
<organism evidence="5 6">
    <name type="scientific">Desulfolutivibrio sulfodismutans</name>
    <dbReference type="NCBI Taxonomy" id="63561"/>
    <lineage>
        <taxon>Bacteria</taxon>
        <taxon>Pseudomonadati</taxon>
        <taxon>Thermodesulfobacteriota</taxon>
        <taxon>Desulfovibrionia</taxon>
        <taxon>Desulfovibrionales</taxon>
        <taxon>Desulfovibrionaceae</taxon>
        <taxon>Desulfolutivibrio</taxon>
    </lineage>
</organism>
<comment type="caution">
    <text evidence="5">The sequence shown here is derived from an EMBL/GenBank/DDBJ whole genome shotgun (WGS) entry which is preliminary data.</text>
</comment>
<dbReference type="Proteomes" id="UP000469724">
    <property type="component" value="Unassembled WGS sequence"/>
</dbReference>
<dbReference type="SUPFAM" id="SSF53955">
    <property type="entry name" value="Lysozyme-like"/>
    <property type="match status" value="1"/>
</dbReference>
<feature type="region of interest" description="Disordered" evidence="2">
    <location>
        <begin position="34"/>
        <end position="93"/>
    </location>
</feature>
<feature type="compositionally biased region" description="Low complexity" evidence="2">
    <location>
        <begin position="34"/>
        <end position="48"/>
    </location>
</feature>
<evidence type="ECO:0000259" key="4">
    <source>
        <dbReference type="Pfam" id="PF01464"/>
    </source>
</evidence>
<dbReference type="EMBL" id="JAAGRQ010000003">
    <property type="protein sequence ID" value="NDY55287.1"/>
    <property type="molecule type" value="Genomic_DNA"/>
</dbReference>
<reference evidence="5 6" key="1">
    <citation type="submission" date="2020-02" db="EMBL/GenBank/DDBJ databases">
        <title>Comparative genomics of sulfur disproportionating microorganisms.</title>
        <authorList>
            <person name="Ward L.M."/>
            <person name="Bertran E."/>
            <person name="Johnston D.T."/>
        </authorList>
    </citation>
    <scope>NUCLEOTIDE SEQUENCE [LARGE SCALE GENOMIC DNA]</scope>
    <source>
        <strain evidence="5 6">DSM 3696</strain>
    </source>
</reference>
<dbReference type="AlphaFoldDB" id="A0A7K3NGS4"/>
<evidence type="ECO:0000256" key="3">
    <source>
        <dbReference type="SAM" id="SignalP"/>
    </source>
</evidence>
<dbReference type="InterPro" id="IPR023346">
    <property type="entry name" value="Lysozyme-like_dom_sf"/>
</dbReference>
<dbReference type="GO" id="GO:0008933">
    <property type="term" value="F:peptidoglycan lytic transglycosylase activity"/>
    <property type="evidence" value="ECO:0007669"/>
    <property type="project" value="InterPro"/>
</dbReference>
<feature type="chain" id="PRO_5029884386" evidence="3">
    <location>
        <begin position="32"/>
        <end position="781"/>
    </location>
</feature>
<proteinExistence type="inferred from homology"/>
<sequence length="781" mass="82158">MPRTARCFFLFRLLAAWICLVCLLTAQAALAQTPGPGPAAPDVAASPGEPGVSDIPGGPDMSAGADAQAAPAVVAASGKDTPGRSNGLPGGPWSLPGTPAALDMPRSATLAVPPEFLAALPAAVIKNEAFAPFAAYVQGVSLLRAGRFQEAATALAAASAHPLAGFLARDAALLAGYAHEAAGGAAVARTFYEKWLAAGPENSLTPTVLVRLGATAAAVGDFSAARDALQRLCLSRPWTGQAKSASALARELFAAGRSDWNPDAPHVALAQAERAIDALRPDAAGPILDRLASAPGEKDVARLDYLRGKVDFAKRRTDEALARFRGVRARFPSSPIAPWAAYHEARCLWRKTDPESARLMETLLRGLVDDPAVEVRAREVSTRHLMLLLTEQGRLAEALAAADVLAGLGKGGDLAEQARGLSGVLCFALGRMEAATSRLSEYLREYPKSDWAPGARYWLGRTRGAVGDDDGAAACHLGNMALCKNTYYGLRSASQLQALANPGRVNPASVQPFLYPQGTQAAPQPPASPSCPGATPATSPGARPPGLQAMQERAAVLDASGMPEMAELDLAFLAASAPADAELALAHIRLATRLFRLGPATATARRTFGDCLLCGDPARFGPLAAALYPRRHTAAIRAALAGSDVSEDLILGLIRQESFFNAQVVSSAGAVGLMQLVPQTAANMAARLGIKPYSAKLLTDPATNIRLGVEYYKMRHAQYGNPEHTLCSYNAGAGKLAVWMQGIGNLEPDLFVEFIPYEETRDYVRKVLTNAMFYERLPKED</sequence>
<dbReference type="SUPFAM" id="SSF48452">
    <property type="entry name" value="TPR-like"/>
    <property type="match status" value="1"/>
</dbReference>
<dbReference type="GO" id="GO:0000270">
    <property type="term" value="P:peptidoglycan metabolic process"/>
    <property type="evidence" value="ECO:0007669"/>
    <property type="project" value="InterPro"/>
</dbReference>
<keyword evidence="3" id="KW-0732">Signal</keyword>
<comment type="similarity">
    <text evidence="1">Belongs to the transglycosylase Slt family.</text>
</comment>
<protein>
    <submittedName>
        <fullName evidence="5">Transglycosylase SLT domain-containing protein</fullName>
    </submittedName>
</protein>
<evidence type="ECO:0000256" key="2">
    <source>
        <dbReference type="SAM" id="MobiDB-lite"/>
    </source>
</evidence>
<dbReference type="PANTHER" id="PTHR37423">
    <property type="entry name" value="SOLUBLE LYTIC MUREIN TRANSGLYCOSYLASE-RELATED"/>
    <property type="match status" value="1"/>
</dbReference>
<dbReference type="Gene3D" id="1.25.40.10">
    <property type="entry name" value="Tetratricopeptide repeat domain"/>
    <property type="match status" value="3"/>
</dbReference>
<dbReference type="PROSITE" id="PS00922">
    <property type="entry name" value="TRANSGLYCOSYLASE"/>
    <property type="match status" value="1"/>
</dbReference>
<dbReference type="InterPro" id="IPR000189">
    <property type="entry name" value="Transglyc_AS"/>
</dbReference>
<name>A0A7K3NGS4_9BACT</name>
<dbReference type="PANTHER" id="PTHR37423:SF2">
    <property type="entry name" value="MEMBRANE-BOUND LYTIC MUREIN TRANSGLYCOSYLASE C"/>
    <property type="match status" value="1"/>
</dbReference>
<feature type="compositionally biased region" description="Low complexity" evidence="2">
    <location>
        <begin position="59"/>
        <end position="78"/>
    </location>
</feature>
<evidence type="ECO:0000313" key="6">
    <source>
        <dbReference type="Proteomes" id="UP000469724"/>
    </source>
</evidence>
<dbReference type="InterPro" id="IPR008258">
    <property type="entry name" value="Transglycosylase_SLT_dom_1"/>
</dbReference>
<evidence type="ECO:0000313" key="5">
    <source>
        <dbReference type="EMBL" id="NDY55287.1"/>
    </source>
</evidence>
<gene>
    <name evidence="5" type="ORF">G3N56_00815</name>
</gene>
<dbReference type="RefSeq" id="WP_163300345.1">
    <property type="nucleotide sequence ID" value="NZ_JAAGRQ010000003.1"/>
</dbReference>